<dbReference type="PANTHER" id="PTHR36124:SF1">
    <property type="entry name" value="ER-BOUND OXYGENASE MPAB_MPAB'_RUBBER OXYGENASE CATALYTIC DOMAIN-CONTAINING PROTEIN"/>
    <property type="match status" value="1"/>
</dbReference>
<evidence type="ECO:0000313" key="1">
    <source>
        <dbReference type="EMBL" id="KIM94580.1"/>
    </source>
</evidence>
<dbReference type="EMBL" id="KN832889">
    <property type="protein sequence ID" value="KIM94580.1"/>
    <property type="molecule type" value="Genomic_DNA"/>
</dbReference>
<keyword evidence="2" id="KW-1185">Reference proteome</keyword>
<sequence>MQRRSAMQRRFGYTDRESLSKMTNVDAQEIMTYLQQLEFPRIFLSSLQFALFKTYGIPTISGLLAATKQFSTPENASKRSDIVVNLTRVATHHPRDERAIKAIARMNTIHAQYLKAGKISNDDLLYTLSQWRIMTDVEICAIATFWKSLGDDMGISYVQLRRSEAGWENGLDFYDDIKKWAENYEMGHMVPAATNKKTADELGVNSLHETVESLKPFKFIAANTIGVLMGSRLRISMIRYLVHPYYNKPGLWNRWGPWAWFVYFSGGDVPGSKSSLYMLEGYAFEEIGPDYMKNRGLKEMRVWEEMLEAKRLIGCPFNCSK</sequence>
<accession>A0A0C3GEK4</accession>
<name>A0A0C3GEK4_OIDMZ</name>
<dbReference type="Proteomes" id="UP000054321">
    <property type="component" value="Unassembled WGS sequence"/>
</dbReference>
<dbReference type="GO" id="GO:0016491">
    <property type="term" value="F:oxidoreductase activity"/>
    <property type="evidence" value="ECO:0007669"/>
    <property type="project" value="InterPro"/>
</dbReference>
<reference evidence="2" key="2">
    <citation type="submission" date="2015-01" db="EMBL/GenBank/DDBJ databases">
        <title>Evolutionary Origins and Diversification of the Mycorrhizal Mutualists.</title>
        <authorList>
            <consortium name="DOE Joint Genome Institute"/>
            <consortium name="Mycorrhizal Genomics Consortium"/>
            <person name="Kohler A."/>
            <person name="Kuo A."/>
            <person name="Nagy L.G."/>
            <person name="Floudas D."/>
            <person name="Copeland A."/>
            <person name="Barry K.W."/>
            <person name="Cichocki N."/>
            <person name="Veneault-Fourrey C."/>
            <person name="LaButti K."/>
            <person name="Lindquist E.A."/>
            <person name="Lipzen A."/>
            <person name="Lundell T."/>
            <person name="Morin E."/>
            <person name="Murat C."/>
            <person name="Riley R."/>
            <person name="Ohm R."/>
            <person name="Sun H."/>
            <person name="Tunlid A."/>
            <person name="Henrissat B."/>
            <person name="Grigoriev I.V."/>
            <person name="Hibbett D.S."/>
            <person name="Martin F."/>
        </authorList>
    </citation>
    <scope>NUCLEOTIDE SEQUENCE [LARGE SCALE GENOMIC DNA]</scope>
    <source>
        <strain evidence="2">Zn</strain>
    </source>
</reference>
<organism evidence="1 2">
    <name type="scientific">Oidiodendron maius (strain Zn)</name>
    <dbReference type="NCBI Taxonomy" id="913774"/>
    <lineage>
        <taxon>Eukaryota</taxon>
        <taxon>Fungi</taxon>
        <taxon>Dikarya</taxon>
        <taxon>Ascomycota</taxon>
        <taxon>Pezizomycotina</taxon>
        <taxon>Leotiomycetes</taxon>
        <taxon>Leotiomycetes incertae sedis</taxon>
        <taxon>Myxotrichaceae</taxon>
        <taxon>Oidiodendron</taxon>
    </lineage>
</organism>
<evidence type="ECO:0008006" key="3">
    <source>
        <dbReference type="Google" id="ProtNLM"/>
    </source>
</evidence>
<dbReference type="InParanoid" id="A0A0C3GEK4"/>
<proteinExistence type="predicted"/>
<dbReference type="PANTHER" id="PTHR36124">
    <property type="match status" value="1"/>
</dbReference>
<dbReference type="AlphaFoldDB" id="A0A0C3GEK4"/>
<dbReference type="InterPro" id="IPR046366">
    <property type="entry name" value="MPAB"/>
</dbReference>
<dbReference type="HOGENOM" id="CLU_039076_0_0_1"/>
<dbReference type="OrthoDB" id="545169at2759"/>
<protein>
    <recommendedName>
        <fullName evidence="3">ER-bound oxygenase mpaB/mpaB'/Rubber oxygenase catalytic domain-containing protein</fullName>
    </recommendedName>
</protein>
<evidence type="ECO:0000313" key="2">
    <source>
        <dbReference type="Proteomes" id="UP000054321"/>
    </source>
</evidence>
<gene>
    <name evidence="1" type="ORF">OIDMADRAFT_45571</name>
</gene>
<dbReference type="STRING" id="913774.A0A0C3GEK4"/>
<reference evidence="1 2" key="1">
    <citation type="submission" date="2014-04" db="EMBL/GenBank/DDBJ databases">
        <authorList>
            <consortium name="DOE Joint Genome Institute"/>
            <person name="Kuo A."/>
            <person name="Martino E."/>
            <person name="Perotto S."/>
            <person name="Kohler A."/>
            <person name="Nagy L.G."/>
            <person name="Floudas D."/>
            <person name="Copeland A."/>
            <person name="Barry K.W."/>
            <person name="Cichocki N."/>
            <person name="Veneault-Fourrey C."/>
            <person name="LaButti K."/>
            <person name="Lindquist E.A."/>
            <person name="Lipzen A."/>
            <person name="Lundell T."/>
            <person name="Morin E."/>
            <person name="Murat C."/>
            <person name="Sun H."/>
            <person name="Tunlid A."/>
            <person name="Henrissat B."/>
            <person name="Grigoriev I.V."/>
            <person name="Hibbett D.S."/>
            <person name="Martin F."/>
            <person name="Nordberg H.P."/>
            <person name="Cantor M.N."/>
            <person name="Hua S.X."/>
        </authorList>
    </citation>
    <scope>NUCLEOTIDE SEQUENCE [LARGE SCALE GENOMIC DNA]</scope>
    <source>
        <strain evidence="1 2">Zn</strain>
    </source>
</reference>